<dbReference type="PANTHER" id="PTHR13812:SF19">
    <property type="entry name" value="KETIMINE REDUCTASE MU-CRYSTALLIN"/>
    <property type="match status" value="1"/>
</dbReference>
<dbReference type="EMBL" id="HBUF01057327">
    <property type="protein sequence ID" value="CAG6624487.1"/>
    <property type="molecule type" value="Transcribed_RNA"/>
</dbReference>
<evidence type="ECO:0000256" key="16">
    <source>
        <dbReference type="ARBA" id="ARBA00093598"/>
    </source>
</evidence>
<dbReference type="GO" id="GO:0005737">
    <property type="term" value="C:cytoplasm"/>
    <property type="evidence" value="ECO:0007669"/>
    <property type="project" value="TreeGrafter"/>
</dbReference>
<name>A0A8D8MIM3_9HEMI</name>
<comment type="catalytic activity">
    <reaction evidence="12">
        <text>(3R)-1,4-thiomorpholine-3-carboxylate + NADP(+) = 3,4-dehydrothiomorpholine-3-carboxylate + NADPH + 2 H(+)</text>
        <dbReference type="Rhea" id="RHEA:12500"/>
        <dbReference type="ChEBI" id="CHEBI:15378"/>
        <dbReference type="ChEBI" id="CHEBI:57783"/>
        <dbReference type="ChEBI" id="CHEBI:58349"/>
        <dbReference type="ChEBI" id="CHEBI:58517"/>
        <dbReference type="ChEBI" id="CHEBI:176873"/>
        <dbReference type="EC" id="1.5.1.25"/>
    </reaction>
    <physiologicalReaction direction="right-to-left" evidence="12">
        <dbReference type="Rhea" id="RHEA:12502"/>
    </physiologicalReaction>
</comment>
<comment type="similarity">
    <text evidence="1">Belongs to the ornithine cyclodeaminase/mu-crystallin family.</text>
</comment>
<organism evidence="18">
    <name type="scientific">Cacopsylla melanoneura</name>
    <dbReference type="NCBI Taxonomy" id="428564"/>
    <lineage>
        <taxon>Eukaryota</taxon>
        <taxon>Metazoa</taxon>
        <taxon>Ecdysozoa</taxon>
        <taxon>Arthropoda</taxon>
        <taxon>Hexapoda</taxon>
        <taxon>Insecta</taxon>
        <taxon>Pterygota</taxon>
        <taxon>Neoptera</taxon>
        <taxon>Paraneoptera</taxon>
        <taxon>Hemiptera</taxon>
        <taxon>Sternorrhyncha</taxon>
        <taxon>Psylloidea</taxon>
        <taxon>Psyllidae</taxon>
        <taxon>Psyllinae</taxon>
        <taxon>Cacopsylla</taxon>
    </lineage>
</organism>
<dbReference type="Pfam" id="PF02423">
    <property type="entry name" value="OCD_Mu_crystall"/>
    <property type="match status" value="1"/>
</dbReference>
<dbReference type="Gene3D" id="3.40.50.720">
    <property type="entry name" value="NAD(P)-binding Rossmann-like Domain"/>
    <property type="match status" value="1"/>
</dbReference>
<comment type="catalytic activity">
    <reaction evidence="5">
        <text>L-pipecolate + NAD(+) = Delta(1)-piperideine-2-carboxylate + NADH + H(+)</text>
        <dbReference type="Rhea" id="RHEA:30807"/>
        <dbReference type="ChEBI" id="CHEBI:15378"/>
        <dbReference type="ChEBI" id="CHEBI:57540"/>
        <dbReference type="ChEBI" id="CHEBI:57945"/>
        <dbReference type="ChEBI" id="CHEBI:61185"/>
        <dbReference type="ChEBI" id="CHEBI:77631"/>
        <dbReference type="EC" id="1.5.1.1"/>
    </reaction>
    <physiologicalReaction direction="right-to-left" evidence="5">
        <dbReference type="Rhea" id="RHEA:30809"/>
    </physiologicalReaction>
</comment>
<dbReference type="GO" id="GO:0042562">
    <property type="term" value="F:hormone binding"/>
    <property type="evidence" value="ECO:0007669"/>
    <property type="project" value="TreeGrafter"/>
</dbReference>
<dbReference type="GO" id="GO:0050241">
    <property type="term" value="F:pyrroline-2-carboxylate reductase activity"/>
    <property type="evidence" value="ECO:0007669"/>
    <property type="project" value="UniProtKB-EC"/>
</dbReference>
<comment type="catalytic activity">
    <reaction evidence="11">
        <text>(S)-cystathionine ketimine + NADH + 2 H(+) = (3R,5S)-2,3,5,6,7-pentahydro-1,4-thiazepine-3,5-dicarboxylate + NAD(+)</text>
        <dbReference type="Rhea" id="RHEA:68032"/>
        <dbReference type="ChEBI" id="CHEBI:15378"/>
        <dbReference type="ChEBI" id="CHEBI:57540"/>
        <dbReference type="ChEBI" id="CHEBI:57945"/>
        <dbReference type="ChEBI" id="CHEBI:176808"/>
        <dbReference type="ChEBI" id="CHEBI:176810"/>
    </reaction>
    <physiologicalReaction direction="left-to-right" evidence="11">
        <dbReference type="Rhea" id="RHEA:68033"/>
    </physiologicalReaction>
</comment>
<evidence type="ECO:0000256" key="12">
    <source>
        <dbReference type="ARBA" id="ARBA00093263"/>
    </source>
</evidence>
<evidence type="ECO:0000256" key="7">
    <source>
        <dbReference type="ARBA" id="ARBA00093203"/>
    </source>
</evidence>
<reference evidence="18" key="1">
    <citation type="submission" date="2021-05" db="EMBL/GenBank/DDBJ databases">
        <authorList>
            <person name="Alioto T."/>
            <person name="Alioto T."/>
            <person name="Gomez Garrido J."/>
        </authorList>
    </citation>
    <scope>NUCLEOTIDE SEQUENCE</scope>
</reference>
<evidence type="ECO:0000256" key="14">
    <source>
        <dbReference type="ARBA" id="ARBA00093273"/>
    </source>
</evidence>
<comment type="catalytic activity">
    <reaction evidence="7">
        <text>L-proline + NADP(+) = 1-pyrroline-2-carboxylate + NADPH + H(+)</text>
        <dbReference type="Rhea" id="RHEA:20317"/>
        <dbReference type="ChEBI" id="CHEBI:15378"/>
        <dbReference type="ChEBI" id="CHEBI:39785"/>
        <dbReference type="ChEBI" id="CHEBI:57783"/>
        <dbReference type="ChEBI" id="CHEBI:58349"/>
        <dbReference type="ChEBI" id="CHEBI:60039"/>
        <dbReference type="EC" id="1.5.1.1"/>
    </reaction>
    <physiologicalReaction direction="right-to-left" evidence="7">
        <dbReference type="Rhea" id="RHEA:20319"/>
    </physiologicalReaction>
</comment>
<dbReference type="InterPro" id="IPR003462">
    <property type="entry name" value="ODC_Mu_crystall"/>
</dbReference>
<dbReference type="PIRSF" id="PIRSF001439">
    <property type="entry name" value="CryM"/>
    <property type="match status" value="1"/>
</dbReference>
<dbReference type="Gene3D" id="3.30.1780.10">
    <property type="entry name" value="ornithine cyclodeaminase, domain 1"/>
    <property type="match status" value="1"/>
</dbReference>
<evidence type="ECO:0000256" key="6">
    <source>
        <dbReference type="ARBA" id="ARBA00093197"/>
    </source>
</evidence>
<comment type="subunit">
    <text evidence="15">Homodimer. Binds the thyroid hormone triiodothyronine (T3); T3 binding inhibits enzymatic activity.</text>
</comment>
<dbReference type="SUPFAM" id="SSF51735">
    <property type="entry name" value="NAD(P)-binding Rossmann-fold domains"/>
    <property type="match status" value="1"/>
</dbReference>
<evidence type="ECO:0000256" key="2">
    <source>
        <dbReference type="ARBA" id="ARBA00012883"/>
    </source>
</evidence>
<dbReference type="GO" id="GO:0047127">
    <property type="term" value="F:thiomorpholine-carboxylate dehydrogenase activity"/>
    <property type="evidence" value="ECO:0007669"/>
    <property type="project" value="UniProtKB-EC"/>
</dbReference>
<evidence type="ECO:0000256" key="4">
    <source>
        <dbReference type="ARBA" id="ARBA00033420"/>
    </source>
</evidence>
<dbReference type="AlphaFoldDB" id="A0A8D8MIM3"/>
<dbReference type="PANTHER" id="PTHR13812">
    <property type="entry name" value="KETIMINE REDUCTASE MU-CRYSTALLIN"/>
    <property type="match status" value="1"/>
</dbReference>
<accession>A0A8D8MIM3</accession>
<evidence type="ECO:0000256" key="8">
    <source>
        <dbReference type="ARBA" id="ARBA00093226"/>
    </source>
</evidence>
<proteinExistence type="inferred from homology"/>
<dbReference type="EMBL" id="HBUF01057324">
    <property type="protein sequence ID" value="CAG6624481.1"/>
    <property type="molecule type" value="Transcribed_RNA"/>
</dbReference>
<comment type="catalytic activity">
    <reaction evidence="6">
        <text>Delta(2)-thiazoline-2-carboxylate + NADPH + 2 H(+) = L-thiazolidine-2-carboxylate + NADP(+)</text>
        <dbReference type="Rhea" id="RHEA:68072"/>
        <dbReference type="ChEBI" id="CHEBI:15378"/>
        <dbReference type="ChEBI" id="CHEBI:57783"/>
        <dbReference type="ChEBI" id="CHEBI:58349"/>
        <dbReference type="ChEBI" id="CHEBI:176895"/>
        <dbReference type="ChEBI" id="CHEBI:176896"/>
    </reaction>
    <physiologicalReaction direction="left-to-right" evidence="6">
        <dbReference type="Rhea" id="RHEA:68073"/>
    </physiologicalReaction>
</comment>
<dbReference type="EC" id="1.5.1.25" evidence="2"/>
<evidence type="ECO:0000256" key="15">
    <source>
        <dbReference type="ARBA" id="ARBA00093567"/>
    </source>
</evidence>
<dbReference type="EC" id="1.5.1.1" evidence="16"/>
<comment type="catalytic activity">
    <reaction evidence="9">
        <text>(S)-cystathionine ketimine + NADPH + 2 H(+) = (3R,5S)-2,3,5,6,7-pentahydro-1,4-thiazepine-3,5-dicarboxylate + NADP(+)</text>
        <dbReference type="Rhea" id="RHEA:68036"/>
        <dbReference type="ChEBI" id="CHEBI:15378"/>
        <dbReference type="ChEBI" id="CHEBI:57783"/>
        <dbReference type="ChEBI" id="CHEBI:58349"/>
        <dbReference type="ChEBI" id="CHEBI:176808"/>
        <dbReference type="ChEBI" id="CHEBI:176810"/>
    </reaction>
    <physiologicalReaction direction="left-to-right" evidence="9">
        <dbReference type="Rhea" id="RHEA:68037"/>
    </physiologicalReaction>
</comment>
<comment type="catalytic activity">
    <reaction evidence="8">
        <text>(3R)-1,4-thiomorpholine-3-carboxylate + NAD(+) = 3,4-dehydrothiomorpholine-3-carboxylate + NADH + 2 H(+)</text>
        <dbReference type="Rhea" id="RHEA:12504"/>
        <dbReference type="ChEBI" id="CHEBI:15378"/>
        <dbReference type="ChEBI" id="CHEBI:57540"/>
        <dbReference type="ChEBI" id="CHEBI:57945"/>
        <dbReference type="ChEBI" id="CHEBI:58517"/>
        <dbReference type="ChEBI" id="CHEBI:176873"/>
        <dbReference type="EC" id="1.5.1.25"/>
    </reaction>
    <physiologicalReaction direction="right-to-left" evidence="8">
        <dbReference type="Rhea" id="RHEA:12506"/>
    </physiologicalReaction>
</comment>
<protein>
    <recommendedName>
        <fullName evidence="3">Ketimine reductase mu-crystallin</fullName>
        <ecNumber evidence="16">1.5.1.1</ecNumber>
        <ecNumber evidence="2">1.5.1.25</ecNumber>
    </recommendedName>
    <alternativeName>
        <fullName evidence="17">1-piperideine-2-carboxylate/1-pyrroline-2-carboxylate reductase</fullName>
    </alternativeName>
    <alternativeName>
        <fullName evidence="4">NADP-regulated thyroid-hormone-binding protein</fullName>
    </alternativeName>
</protein>
<evidence type="ECO:0000256" key="3">
    <source>
        <dbReference type="ARBA" id="ARBA00015173"/>
    </source>
</evidence>
<sequence length="344" mass="37410">MSSSKDSSTSGVSQAPLFLSDNQVVDLLEWKTLVPAIESVMTGVVRGQVTQPARLVMRIPDKDAVVLSMPGYVKGDNSSLGGDHQDDSLAVKIVTSFTRNKDLGLPSILATVLLYNSDNGKLKVVMEGTEITKWRTAAASVVATKHVFPRSTDQGLTVAIMGSGAQAEIHARAFDANFNVKKINIWNHRYPGAQALAAKLSSQGFKSSVKACEHGQDAVNDADIIVTATYSPVPVVKYEWIVKRDVHINAVGSGMNHHSELDDGVYSHSSIFFDSEASARNELKGLYDQFPSNMIGEVGQLMDCKITASKDYHLTVFHSMGMASEDVITAKLVYDKYKKQNNKL</sequence>
<comment type="catalytic activity">
    <reaction evidence="13">
        <text>L-proline + NAD(+) = 1-pyrroline-2-carboxylate + NADH + H(+)</text>
        <dbReference type="Rhea" id="RHEA:20321"/>
        <dbReference type="ChEBI" id="CHEBI:15378"/>
        <dbReference type="ChEBI" id="CHEBI:39785"/>
        <dbReference type="ChEBI" id="CHEBI:57540"/>
        <dbReference type="ChEBI" id="CHEBI:57945"/>
        <dbReference type="ChEBI" id="CHEBI:60039"/>
        <dbReference type="EC" id="1.5.1.1"/>
    </reaction>
    <physiologicalReaction direction="right-to-left" evidence="13">
        <dbReference type="Rhea" id="RHEA:20323"/>
    </physiologicalReaction>
</comment>
<evidence type="ECO:0000313" key="18">
    <source>
        <dbReference type="EMBL" id="CAG6624481.1"/>
    </source>
</evidence>
<evidence type="ECO:0000256" key="9">
    <source>
        <dbReference type="ARBA" id="ARBA00093227"/>
    </source>
</evidence>
<dbReference type="InterPro" id="IPR036291">
    <property type="entry name" value="NAD(P)-bd_dom_sf"/>
</dbReference>
<evidence type="ECO:0000256" key="5">
    <source>
        <dbReference type="ARBA" id="ARBA00093190"/>
    </source>
</evidence>
<evidence type="ECO:0000256" key="13">
    <source>
        <dbReference type="ARBA" id="ARBA00093264"/>
    </source>
</evidence>
<dbReference type="InterPro" id="IPR023401">
    <property type="entry name" value="ODC_N"/>
</dbReference>
<evidence type="ECO:0000256" key="1">
    <source>
        <dbReference type="ARBA" id="ARBA00008903"/>
    </source>
</evidence>
<evidence type="ECO:0000256" key="11">
    <source>
        <dbReference type="ARBA" id="ARBA00093250"/>
    </source>
</evidence>
<comment type="catalytic activity">
    <reaction evidence="10">
        <text>(R)-lanthionine ketimine + NADPH + 2 H(+) = (3R,5R)-1,4-thiomorpholine-3,5-dicarboxylate + NADP(+)</text>
        <dbReference type="Rhea" id="RHEA:68040"/>
        <dbReference type="ChEBI" id="CHEBI:15378"/>
        <dbReference type="ChEBI" id="CHEBI:57783"/>
        <dbReference type="ChEBI" id="CHEBI:58349"/>
        <dbReference type="ChEBI" id="CHEBI:176891"/>
        <dbReference type="ChEBI" id="CHEBI:176892"/>
    </reaction>
    <physiologicalReaction direction="left-to-right" evidence="10">
        <dbReference type="Rhea" id="RHEA:68041"/>
    </physiologicalReaction>
</comment>
<evidence type="ECO:0000256" key="17">
    <source>
        <dbReference type="ARBA" id="ARBA00093650"/>
    </source>
</evidence>
<evidence type="ECO:0000256" key="10">
    <source>
        <dbReference type="ARBA" id="ARBA00093248"/>
    </source>
</evidence>
<comment type="catalytic activity">
    <reaction evidence="14">
        <text>L-pipecolate + NADP(+) = Delta(1)-piperideine-2-carboxylate + NADPH + H(+)</text>
        <dbReference type="Rhea" id="RHEA:12524"/>
        <dbReference type="ChEBI" id="CHEBI:15378"/>
        <dbReference type="ChEBI" id="CHEBI:57783"/>
        <dbReference type="ChEBI" id="CHEBI:58349"/>
        <dbReference type="ChEBI" id="CHEBI:61185"/>
        <dbReference type="ChEBI" id="CHEBI:77631"/>
        <dbReference type="EC" id="1.5.1.1"/>
    </reaction>
    <physiologicalReaction direction="right-to-left" evidence="14">
        <dbReference type="Rhea" id="RHEA:12526"/>
    </physiologicalReaction>
</comment>